<keyword evidence="3" id="KW-1185">Reference proteome</keyword>
<proteinExistence type="predicted"/>
<feature type="domain" description="Methyltransferase type 11" evidence="1">
    <location>
        <begin position="95"/>
        <end position="195"/>
    </location>
</feature>
<name>A0A3N4PUV2_9BACT</name>
<comment type="caution">
    <text evidence="2">The sequence shown here is derived from an EMBL/GenBank/DDBJ whole genome shotgun (WGS) entry which is preliminary data.</text>
</comment>
<dbReference type="PANTHER" id="PTHR43591">
    <property type="entry name" value="METHYLTRANSFERASE"/>
    <property type="match status" value="1"/>
</dbReference>
<reference evidence="2 3" key="1">
    <citation type="submission" date="2018-11" db="EMBL/GenBank/DDBJ databases">
        <title>Chitinophaga lutea sp.nov., isolate from arsenic contaminated soil.</title>
        <authorList>
            <person name="Zong Y."/>
        </authorList>
    </citation>
    <scope>NUCLEOTIDE SEQUENCE [LARGE SCALE GENOMIC DNA]</scope>
    <source>
        <strain evidence="2 3">ZY74</strain>
    </source>
</reference>
<dbReference type="PANTHER" id="PTHR43591:SF24">
    <property type="entry name" value="2-METHOXY-6-POLYPRENYL-1,4-BENZOQUINOL METHYLASE, MITOCHONDRIAL"/>
    <property type="match status" value="1"/>
</dbReference>
<dbReference type="Proteomes" id="UP000278351">
    <property type="component" value="Unassembled WGS sequence"/>
</dbReference>
<dbReference type="GO" id="GO:0032259">
    <property type="term" value="P:methylation"/>
    <property type="evidence" value="ECO:0007669"/>
    <property type="project" value="UniProtKB-KW"/>
</dbReference>
<dbReference type="SUPFAM" id="SSF53335">
    <property type="entry name" value="S-adenosyl-L-methionine-dependent methyltransferases"/>
    <property type="match status" value="1"/>
</dbReference>
<protein>
    <submittedName>
        <fullName evidence="2">Class I SAM-dependent methyltransferase</fullName>
    </submittedName>
</protein>
<gene>
    <name evidence="2" type="ORF">EGT74_17600</name>
</gene>
<keyword evidence="2" id="KW-0808">Transferase</keyword>
<organism evidence="2 3">
    <name type="scientific">Chitinophaga lutea</name>
    <dbReference type="NCBI Taxonomy" id="2488634"/>
    <lineage>
        <taxon>Bacteria</taxon>
        <taxon>Pseudomonadati</taxon>
        <taxon>Bacteroidota</taxon>
        <taxon>Chitinophagia</taxon>
        <taxon>Chitinophagales</taxon>
        <taxon>Chitinophagaceae</taxon>
        <taxon>Chitinophaga</taxon>
    </lineage>
</organism>
<dbReference type="InterPro" id="IPR029063">
    <property type="entry name" value="SAM-dependent_MTases_sf"/>
</dbReference>
<dbReference type="Pfam" id="PF08241">
    <property type="entry name" value="Methyltransf_11"/>
    <property type="match status" value="1"/>
</dbReference>
<accession>A0A3N4PUV2</accession>
<sequence length="254" mass="29057">MTGIRRSNRRSRRRNLFTTESNTHYMHSIQALKTVDRDIYSSLENPKGARYDNKAKYYERVVGTRLFNRLFWGTLPSDYTNFARNAIVDTKGSVLDVGCGGLTQTASLYKTTTNECVLADRSVEMLKIARSRLMDNDGSIPSNIRLLQTDAFHLPFPHNTFDTVCSFGTIHLFDNKQEFVDGLLRVLKSGGKFYFLSMTTEKLIARLFMAQLRPFKEFGQLFSAGQTLSLFDSDRLEVKSYMKGSVIFIYGQKL</sequence>
<dbReference type="GO" id="GO:0008757">
    <property type="term" value="F:S-adenosylmethionine-dependent methyltransferase activity"/>
    <property type="evidence" value="ECO:0007669"/>
    <property type="project" value="InterPro"/>
</dbReference>
<keyword evidence="2" id="KW-0489">Methyltransferase</keyword>
<dbReference type="AlphaFoldDB" id="A0A3N4PUV2"/>
<evidence type="ECO:0000259" key="1">
    <source>
        <dbReference type="Pfam" id="PF08241"/>
    </source>
</evidence>
<evidence type="ECO:0000313" key="2">
    <source>
        <dbReference type="EMBL" id="RPE08841.1"/>
    </source>
</evidence>
<dbReference type="InterPro" id="IPR013216">
    <property type="entry name" value="Methyltransf_11"/>
</dbReference>
<evidence type="ECO:0000313" key="3">
    <source>
        <dbReference type="Proteomes" id="UP000278351"/>
    </source>
</evidence>
<dbReference type="EMBL" id="RPDH01000002">
    <property type="protein sequence ID" value="RPE08841.1"/>
    <property type="molecule type" value="Genomic_DNA"/>
</dbReference>
<dbReference type="Gene3D" id="3.40.50.150">
    <property type="entry name" value="Vaccinia Virus protein VP39"/>
    <property type="match status" value="1"/>
</dbReference>
<dbReference type="CDD" id="cd02440">
    <property type="entry name" value="AdoMet_MTases"/>
    <property type="match status" value="1"/>
</dbReference>